<evidence type="ECO:0000313" key="1">
    <source>
        <dbReference type="EMBL" id="HEG90373.1"/>
    </source>
</evidence>
<organism evidence="1">
    <name type="scientific">Thermorudis peleae</name>
    <dbReference type="NCBI Taxonomy" id="1382356"/>
    <lineage>
        <taxon>Bacteria</taxon>
        <taxon>Pseudomonadati</taxon>
        <taxon>Thermomicrobiota</taxon>
        <taxon>Thermomicrobia</taxon>
        <taxon>Thermomicrobia incertae sedis</taxon>
        <taxon>Thermorudis</taxon>
    </lineage>
</organism>
<dbReference type="EMBL" id="DSIY01000062">
    <property type="protein sequence ID" value="HEG90373.1"/>
    <property type="molecule type" value="Genomic_DNA"/>
</dbReference>
<accession>A0A831T9M7</accession>
<name>A0A831T9M7_9BACT</name>
<protein>
    <submittedName>
        <fullName evidence="1">Uncharacterized protein</fullName>
    </submittedName>
</protein>
<comment type="caution">
    <text evidence="1">The sequence shown here is derived from an EMBL/GenBank/DDBJ whole genome shotgun (WGS) entry which is preliminary data.</text>
</comment>
<sequence>MPLLRRSADQPEEPRPTTAMLRAERAREWEACFPGDASEEAYRVVFLRYSPLPWPLVHAAQGDLLRLLIKRVPAELGVPALLAVTALTATHPKPEAAARAALATLLNDLRPVHARTVLATLADAWSNAERAAYDQRGQLIAAELARSARRLATAGADTGGALSTLMEQLELNDWR</sequence>
<dbReference type="AlphaFoldDB" id="A0A831T9M7"/>
<gene>
    <name evidence="1" type="ORF">ENP34_02880</name>
</gene>
<reference evidence="1" key="1">
    <citation type="journal article" date="2020" name="mSystems">
        <title>Genome- and Community-Level Interaction Insights into Carbon Utilization and Element Cycling Functions of Hydrothermarchaeota in Hydrothermal Sediment.</title>
        <authorList>
            <person name="Zhou Z."/>
            <person name="Liu Y."/>
            <person name="Xu W."/>
            <person name="Pan J."/>
            <person name="Luo Z.H."/>
            <person name="Li M."/>
        </authorList>
    </citation>
    <scope>NUCLEOTIDE SEQUENCE [LARGE SCALE GENOMIC DNA]</scope>
    <source>
        <strain evidence="1">SpSt-210</strain>
    </source>
</reference>
<proteinExistence type="predicted"/>